<dbReference type="HOGENOM" id="CLU_027634_5_1_2"/>
<dbReference type="AlphaFoldDB" id="D3S1W7"/>
<dbReference type="InterPro" id="IPR029056">
    <property type="entry name" value="Ribokinase-like"/>
</dbReference>
<dbReference type="SUPFAM" id="SSF53613">
    <property type="entry name" value="Ribokinase-like"/>
    <property type="match status" value="1"/>
</dbReference>
<keyword evidence="2 4" id="KW-0808">Transferase</keyword>
<dbReference type="STRING" id="589924.Ferp_0242"/>
<dbReference type="OrthoDB" id="26949at2157"/>
<dbReference type="PANTHER" id="PTHR10584:SF166">
    <property type="entry name" value="RIBOKINASE"/>
    <property type="match status" value="1"/>
</dbReference>
<protein>
    <submittedName>
        <fullName evidence="6">PfkB domain protein</fullName>
    </submittedName>
</protein>
<dbReference type="PROSITE" id="PS00584">
    <property type="entry name" value="PFKB_KINASES_2"/>
    <property type="match status" value="1"/>
</dbReference>
<reference evidence="6 7" key="2">
    <citation type="journal article" date="2011" name="Stand. Genomic Sci.">
        <title>Complete genome sequence of Ferroglobus placidus AEDII12DO.</title>
        <authorList>
            <person name="Anderson I."/>
            <person name="Risso C."/>
            <person name="Holmes D."/>
            <person name="Lucas S."/>
            <person name="Copeland A."/>
            <person name="Lapidus A."/>
            <person name="Cheng J.F."/>
            <person name="Bruce D."/>
            <person name="Goodwin L."/>
            <person name="Pitluck S."/>
            <person name="Saunders E."/>
            <person name="Brettin T."/>
            <person name="Detter J.C."/>
            <person name="Han C."/>
            <person name="Tapia R."/>
            <person name="Larimer F."/>
            <person name="Land M."/>
            <person name="Hauser L."/>
            <person name="Woyke T."/>
            <person name="Lovley D."/>
            <person name="Kyrpides N."/>
            <person name="Ivanova N."/>
        </authorList>
    </citation>
    <scope>NUCLEOTIDE SEQUENCE [LARGE SCALE GENOMIC DNA]</scope>
    <source>
        <strain evidence="7">DSM 10642 / AEDII12DO</strain>
    </source>
</reference>
<keyword evidence="3 4" id="KW-0418">Kinase</keyword>
<evidence type="ECO:0000256" key="2">
    <source>
        <dbReference type="ARBA" id="ARBA00022679"/>
    </source>
</evidence>
<dbReference type="GO" id="GO:0016301">
    <property type="term" value="F:kinase activity"/>
    <property type="evidence" value="ECO:0007669"/>
    <property type="project" value="UniProtKB-KW"/>
</dbReference>
<dbReference type="Gene3D" id="3.40.1190.20">
    <property type="match status" value="1"/>
</dbReference>
<evidence type="ECO:0000256" key="4">
    <source>
        <dbReference type="RuleBase" id="RU003704"/>
    </source>
</evidence>
<proteinExistence type="inferred from homology"/>
<name>D3S1W7_FERPA</name>
<sequence>MIAGFGPALVDVINVIDEYPERGGHAIVKESFKLPGGAAANVIFGLASFGVKTKFYSPIGKDEEAKIFRESMERVGVILKLWEVEGKTGIVEVFVDRSGERTFFVHPNASSHLDVEIDDEEFFDLDYVYLDPYPSEKSLDFHLDVAKKAKKFKIEVILNPGYPYASMGLRKLKELLKYVDVLILSESELKLLGERVFDYCSTVVVTLGKKGAEAYSNGVWFFEKALEVTPVDTTGAGDAFAAGFLYGRILGLDVKKCLKLGNFVASYNIQHYGARSFPPKRMVDEFIRAIS</sequence>
<accession>D3S1W7</accession>
<dbReference type="PANTHER" id="PTHR10584">
    <property type="entry name" value="SUGAR KINASE"/>
    <property type="match status" value="1"/>
</dbReference>
<evidence type="ECO:0000313" key="7">
    <source>
        <dbReference type="Proteomes" id="UP000002613"/>
    </source>
</evidence>
<organism evidence="6 7">
    <name type="scientific">Ferroglobus placidus (strain DSM 10642 / AEDII12DO)</name>
    <dbReference type="NCBI Taxonomy" id="589924"/>
    <lineage>
        <taxon>Archaea</taxon>
        <taxon>Methanobacteriati</taxon>
        <taxon>Methanobacteriota</taxon>
        <taxon>Archaeoglobi</taxon>
        <taxon>Archaeoglobales</taxon>
        <taxon>Archaeoglobaceae</taxon>
        <taxon>Ferroglobus</taxon>
    </lineage>
</organism>
<dbReference type="EMBL" id="CP001899">
    <property type="protein sequence ID" value="ADC64424.1"/>
    <property type="molecule type" value="Genomic_DNA"/>
</dbReference>
<dbReference type="InterPro" id="IPR002173">
    <property type="entry name" value="Carboh/pur_kinase_PfkB_CS"/>
</dbReference>
<dbReference type="InterPro" id="IPR011611">
    <property type="entry name" value="PfkB_dom"/>
</dbReference>
<reference evidence="7" key="1">
    <citation type="submission" date="2010-02" db="EMBL/GenBank/DDBJ databases">
        <title>Complete sequence of Ferroglobus placidus DSM 10642.</title>
        <authorList>
            <consortium name="US DOE Joint Genome Institute"/>
            <person name="Lucas S."/>
            <person name="Copeland A."/>
            <person name="Lapidus A."/>
            <person name="Cheng J.-F."/>
            <person name="Bruce D."/>
            <person name="Goodwin L."/>
            <person name="Pitluck S."/>
            <person name="Saunders E."/>
            <person name="Brettin T."/>
            <person name="Detter J.C."/>
            <person name="Han C."/>
            <person name="Tapia R."/>
            <person name="Larimer F."/>
            <person name="Land M."/>
            <person name="Hauser L."/>
            <person name="Kyrpides N."/>
            <person name="Ivanova N."/>
            <person name="Holmes D."/>
            <person name="Lovley D."/>
            <person name="Kyrpides N."/>
            <person name="Anderson I.J."/>
            <person name="Woyke T."/>
        </authorList>
    </citation>
    <scope>NUCLEOTIDE SEQUENCE [LARGE SCALE GENOMIC DNA]</scope>
    <source>
        <strain evidence="7">DSM 10642 / AEDII12DO</strain>
    </source>
</reference>
<evidence type="ECO:0000313" key="6">
    <source>
        <dbReference type="EMBL" id="ADC64424.1"/>
    </source>
</evidence>
<keyword evidence="7" id="KW-1185">Reference proteome</keyword>
<evidence type="ECO:0000259" key="5">
    <source>
        <dbReference type="Pfam" id="PF00294"/>
    </source>
</evidence>
<dbReference type="GeneID" id="8777737"/>
<dbReference type="Proteomes" id="UP000002613">
    <property type="component" value="Chromosome"/>
</dbReference>
<dbReference type="GO" id="GO:0006796">
    <property type="term" value="P:phosphate-containing compound metabolic process"/>
    <property type="evidence" value="ECO:0007669"/>
    <property type="project" value="UniProtKB-ARBA"/>
</dbReference>
<feature type="domain" description="Carbohydrate kinase PfkB" evidence="5">
    <location>
        <begin position="11"/>
        <end position="279"/>
    </location>
</feature>
<evidence type="ECO:0000256" key="3">
    <source>
        <dbReference type="ARBA" id="ARBA00022777"/>
    </source>
</evidence>
<dbReference type="RefSeq" id="WP_012964771.1">
    <property type="nucleotide sequence ID" value="NC_013849.1"/>
</dbReference>
<evidence type="ECO:0000256" key="1">
    <source>
        <dbReference type="ARBA" id="ARBA00010688"/>
    </source>
</evidence>
<dbReference type="PRINTS" id="PR00990">
    <property type="entry name" value="RIBOKINASE"/>
</dbReference>
<gene>
    <name evidence="6" type="ordered locus">Ferp_0242</name>
</gene>
<dbReference type="KEGG" id="fpl:Ferp_0242"/>
<dbReference type="InterPro" id="IPR002139">
    <property type="entry name" value="Ribo/fructo_kinase"/>
</dbReference>
<comment type="similarity">
    <text evidence="1 4">Belongs to the carbohydrate kinase PfkB family.</text>
</comment>
<dbReference type="eggNOG" id="arCOG00014">
    <property type="taxonomic scope" value="Archaea"/>
</dbReference>
<dbReference type="PaxDb" id="589924-Ferp_0242"/>
<dbReference type="Pfam" id="PF00294">
    <property type="entry name" value="PfkB"/>
    <property type="match status" value="1"/>
</dbReference>